<dbReference type="InterPro" id="IPR002401">
    <property type="entry name" value="Cyt_P450_E_grp-I"/>
</dbReference>
<evidence type="ECO:0000256" key="2">
    <source>
        <dbReference type="ARBA" id="ARBA00005179"/>
    </source>
</evidence>
<evidence type="ECO:0000256" key="9">
    <source>
        <dbReference type="PIRSR" id="PIRSR602401-1"/>
    </source>
</evidence>
<dbReference type="InParanoid" id="G4TVW0"/>
<name>G4TVW0_SERID</name>
<dbReference type="eggNOG" id="KOG0156">
    <property type="taxonomic scope" value="Eukaryota"/>
</dbReference>
<dbReference type="STRING" id="1109443.G4TVW0"/>
<evidence type="ECO:0000256" key="10">
    <source>
        <dbReference type="RuleBase" id="RU000461"/>
    </source>
</evidence>
<dbReference type="GO" id="GO:0004497">
    <property type="term" value="F:monooxygenase activity"/>
    <property type="evidence" value="ECO:0007669"/>
    <property type="project" value="UniProtKB-KW"/>
</dbReference>
<organism evidence="11 12">
    <name type="scientific">Serendipita indica (strain DSM 11827)</name>
    <name type="common">Root endophyte fungus</name>
    <name type="synonym">Piriformospora indica</name>
    <dbReference type="NCBI Taxonomy" id="1109443"/>
    <lineage>
        <taxon>Eukaryota</taxon>
        <taxon>Fungi</taxon>
        <taxon>Dikarya</taxon>
        <taxon>Basidiomycota</taxon>
        <taxon>Agaricomycotina</taxon>
        <taxon>Agaricomycetes</taxon>
        <taxon>Sebacinales</taxon>
        <taxon>Serendipitaceae</taxon>
        <taxon>Serendipita</taxon>
    </lineage>
</organism>
<comment type="caution">
    <text evidence="11">The sequence shown here is derived from an EMBL/GenBank/DDBJ whole genome shotgun (WGS) entry which is preliminary data.</text>
</comment>
<dbReference type="PRINTS" id="PR00463">
    <property type="entry name" value="EP450I"/>
</dbReference>
<evidence type="ECO:0000256" key="5">
    <source>
        <dbReference type="ARBA" id="ARBA00022723"/>
    </source>
</evidence>
<reference evidence="11 12" key="1">
    <citation type="journal article" date="2011" name="PLoS Pathog.">
        <title>Endophytic Life Strategies Decoded by Genome and Transcriptome Analyses of the Mutualistic Root Symbiont Piriformospora indica.</title>
        <authorList>
            <person name="Zuccaro A."/>
            <person name="Lahrmann U."/>
            <person name="Guldener U."/>
            <person name="Langen G."/>
            <person name="Pfiffi S."/>
            <person name="Biedenkopf D."/>
            <person name="Wong P."/>
            <person name="Samans B."/>
            <person name="Grimm C."/>
            <person name="Basiewicz M."/>
            <person name="Murat C."/>
            <person name="Martin F."/>
            <person name="Kogel K.H."/>
        </authorList>
    </citation>
    <scope>NUCLEOTIDE SEQUENCE [LARGE SCALE GENOMIC DNA]</scope>
    <source>
        <strain evidence="11 12">DSM 11827</strain>
    </source>
</reference>
<dbReference type="InterPro" id="IPR001128">
    <property type="entry name" value="Cyt_P450"/>
</dbReference>
<feature type="binding site" description="axial binding residue" evidence="9">
    <location>
        <position position="440"/>
    </location>
    <ligand>
        <name>heme</name>
        <dbReference type="ChEBI" id="CHEBI:30413"/>
    </ligand>
    <ligandPart>
        <name>Fe</name>
        <dbReference type="ChEBI" id="CHEBI:18248"/>
    </ligandPart>
</feature>
<sequence length="512" mass="57360">MENIQALLSNATPVQWGTAAAAVISLGLVYATSRKTYGSGRHYPPGPPKLLLIGNAHNFPVDNCAVVFNEWQKLYGDIIHIQLPGTSFVIVNSFEIAQELFNKRAKFNSDRNVGHMIMKLCVMAKEILQRAEFPYTERTMFKRGIGPTKMPLKDPLIESHTQQLVLDLQRIKGNPRNTIVNIIGMTIIELAYGRGIVKDHGVELTALNVEAMRLLNQAVVTVWAVDLFPLLRFWPSWMPGGQFKRHGAYSKQLVDRIREWPFQMAIERHKAGTLGHCLADDLINEFGTRFEVQDTLASLYLAGVDTTSTVVVQFLHAMFVFPEIAKKVQAEIDSVIGRERLPSVKDRADLPYTNAVWKESLRLKCAAPVGAPRSNMHDETINGYFIPKGSIINSNFGFMLNNPKIWGDPEIFRPERFLSAEASALPDPTVLIFGFGARICPGMYFADRTGFHMAVSTMALFDIKPLPGELVPLYTEVEYTKTLFRLPVKFDCSFAPRDSKATHLLSSLALGY</sequence>
<dbReference type="OMA" id="RMSIHFE"/>
<dbReference type="AlphaFoldDB" id="G4TVW0"/>
<dbReference type="Gene3D" id="1.10.630.10">
    <property type="entry name" value="Cytochrome P450"/>
    <property type="match status" value="1"/>
</dbReference>
<evidence type="ECO:0000313" key="11">
    <source>
        <dbReference type="EMBL" id="CCA75453.1"/>
    </source>
</evidence>
<keyword evidence="7 9" id="KW-0408">Iron</keyword>
<dbReference type="SUPFAM" id="SSF48264">
    <property type="entry name" value="Cytochrome P450"/>
    <property type="match status" value="1"/>
</dbReference>
<dbReference type="PANTHER" id="PTHR46300:SF7">
    <property type="entry name" value="P450, PUTATIVE (EUROFUNG)-RELATED"/>
    <property type="match status" value="1"/>
</dbReference>
<evidence type="ECO:0000256" key="7">
    <source>
        <dbReference type="ARBA" id="ARBA00023004"/>
    </source>
</evidence>
<dbReference type="HOGENOM" id="CLU_001570_2_3_1"/>
<dbReference type="InterPro" id="IPR050364">
    <property type="entry name" value="Cytochrome_P450_fung"/>
</dbReference>
<dbReference type="InterPro" id="IPR036396">
    <property type="entry name" value="Cyt_P450_sf"/>
</dbReference>
<keyword evidence="8 10" id="KW-0503">Monooxygenase</keyword>
<evidence type="ECO:0008006" key="13">
    <source>
        <dbReference type="Google" id="ProtNLM"/>
    </source>
</evidence>
<comment type="cofactor">
    <cofactor evidence="1 9">
        <name>heme</name>
        <dbReference type="ChEBI" id="CHEBI:30413"/>
    </cofactor>
</comment>
<proteinExistence type="inferred from homology"/>
<keyword evidence="4 9" id="KW-0349">Heme</keyword>
<dbReference type="GO" id="GO:0020037">
    <property type="term" value="F:heme binding"/>
    <property type="evidence" value="ECO:0007669"/>
    <property type="project" value="InterPro"/>
</dbReference>
<dbReference type="GO" id="GO:0005506">
    <property type="term" value="F:iron ion binding"/>
    <property type="evidence" value="ECO:0007669"/>
    <property type="project" value="InterPro"/>
</dbReference>
<accession>G4TVW0</accession>
<comment type="pathway">
    <text evidence="2">Secondary metabolite biosynthesis.</text>
</comment>
<dbReference type="GO" id="GO:0016705">
    <property type="term" value="F:oxidoreductase activity, acting on paired donors, with incorporation or reduction of molecular oxygen"/>
    <property type="evidence" value="ECO:0007669"/>
    <property type="project" value="InterPro"/>
</dbReference>
<gene>
    <name evidence="11" type="ORF">PIIN_09436</name>
</gene>
<keyword evidence="12" id="KW-1185">Reference proteome</keyword>
<dbReference type="PROSITE" id="PS00086">
    <property type="entry name" value="CYTOCHROME_P450"/>
    <property type="match status" value="1"/>
</dbReference>
<evidence type="ECO:0000256" key="4">
    <source>
        <dbReference type="ARBA" id="ARBA00022617"/>
    </source>
</evidence>
<evidence type="ECO:0000313" key="12">
    <source>
        <dbReference type="Proteomes" id="UP000007148"/>
    </source>
</evidence>
<evidence type="ECO:0000256" key="8">
    <source>
        <dbReference type="ARBA" id="ARBA00023033"/>
    </source>
</evidence>
<dbReference type="Proteomes" id="UP000007148">
    <property type="component" value="Unassembled WGS sequence"/>
</dbReference>
<dbReference type="EMBL" id="CAFZ01000452">
    <property type="protein sequence ID" value="CCA75453.1"/>
    <property type="molecule type" value="Genomic_DNA"/>
</dbReference>
<dbReference type="OrthoDB" id="2789670at2759"/>
<dbReference type="Pfam" id="PF00067">
    <property type="entry name" value="p450"/>
    <property type="match status" value="1"/>
</dbReference>
<keyword evidence="6 10" id="KW-0560">Oxidoreductase</keyword>
<comment type="similarity">
    <text evidence="3 10">Belongs to the cytochrome P450 family.</text>
</comment>
<dbReference type="InterPro" id="IPR017972">
    <property type="entry name" value="Cyt_P450_CS"/>
</dbReference>
<dbReference type="PANTHER" id="PTHR46300">
    <property type="entry name" value="P450, PUTATIVE (EUROFUNG)-RELATED-RELATED"/>
    <property type="match status" value="1"/>
</dbReference>
<evidence type="ECO:0000256" key="1">
    <source>
        <dbReference type="ARBA" id="ARBA00001971"/>
    </source>
</evidence>
<keyword evidence="5 9" id="KW-0479">Metal-binding</keyword>
<evidence type="ECO:0000256" key="6">
    <source>
        <dbReference type="ARBA" id="ARBA00023002"/>
    </source>
</evidence>
<evidence type="ECO:0000256" key="3">
    <source>
        <dbReference type="ARBA" id="ARBA00010617"/>
    </source>
</evidence>
<protein>
    <recommendedName>
        <fullName evidence="13">O-methylsterigmatocystin oxidoreductase</fullName>
    </recommendedName>
</protein>